<evidence type="ECO:0000313" key="3">
    <source>
        <dbReference type="Proteomes" id="UP000501849"/>
    </source>
</evidence>
<gene>
    <name evidence="2" type="ORF">EXE63_08720</name>
</gene>
<dbReference type="Pfam" id="PF00561">
    <property type="entry name" value="Abhydrolase_1"/>
    <property type="match status" value="1"/>
</dbReference>
<evidence type="ECO:0000259" key="1">
    <source>
        <dbReference type="Pfam" id="PF00561"/>
    </source>
</evidence>
<dbReference type="AlphaFoldDB" id="A0A6H0S3P3"/>
<keyword evidence="3" id="KW-1185">Reference proteome</keyword>
<dbReference type="SUPFAM" id="SSF53474">
    <property type="entry name" value="alpha/beta-Hydrolases"/>
    <property type="match status" value="1"/>
</dbReference>
<organism evidence="2 3">
    <name type="scientific">Mycolicibacterium frederiksbergense</name>
    <dbReference type="NCBI Taxonomy" id="117567"/>
    <lineage>
        <taxon>Bacteria</taxon>
        <taxon>Bacillati</taxon>
        <taxon>Actinomycetota</taxon>
        <taxon>Actinomycetes</taxon>
        <taxon>Mycobacteriales</taxon>
        <taxon>Mycobacteriaceae</taxon>
        <taxon>Mycolicibacterium</taxon>
    </lineage>
</organism>
<evidence type="ECO:0000313" key="2">
    <source>
        <dbReference type="EMBL" id="QIV80955.1"/>
    </source>
</evidence>
<dbReference type="InterPro" id="IPR000073">
    <property type="entry name" value="AB_hydrolase_1"/>
</dbReference>
<feature type="domain" description="AB hydrolase-1" evidence="1">
    <location>
        <begin position="86"/>
        <end position="354"/>
    </location>
</feature>
<dbReference type="InterPro" id="IPR029058">
    <property type="entry name" value="AB_hydrolase_fold"/>
</dbReference>
<dbReference type="GO" id="GO:0016787">
    <property type="term" value="F:hydrolase activity"/>
    <property type="evidence" value="ECO:0007669"/>
    <property type="project" value="UniProtKB-KW"/>
</dbReference>
<dbReference type="KEGG" id="mfre:EXE63_08720"/>
<proteinExistence type="predicted"/>
<dbReference type="PANTHER" id="PTHR46438">
    <property type="entry name" value="ALPHA/BETA-HYDROLASES SUPERFAMILY PROTEIN"/>
    <property type="match status" value="1"/>
</dbReference>
<reference evidence="2 3" key="1">
    <citation type="submission" date="2019-04" db="EMBL/GenBank/DDBJ databases">
        <title>Draft, Whole-Genome Sequence of the Anthracene-degrading Mycobacterium frederiksbergense LB501T, Isolated from a Polycyclic Aromatic Hydrocarbon (PAH)-Contaminated Soil.</title>
        <authorList>
            <person name="Augelletti F."/>
        </authorList>
    </citation>
    <scope>NUCLEOTIDE SEQUENCE [LARGE SCALE GENOMIC DNA]</scope>
    <source>
        <strain evidence="2 3">LB 501T</strain>
    </source>
</reference>
<sequence length="368" mass="39989">MWIAASPSCGLTCSNSSRKAPADRMRPRVVTGAAALIAMAATTYALNNLTYAARQARRVAAAGFVERRIALNGSTLNYAVGPDNGPPLLLIHGQITDWRSWSRVLPALSRTHHVFAVDCPGHGGSDHNPYTYQAVAQADAMRRFLAGAVGAPSLVAGHSSGGLVAAILAADSPEWVRGVVLEDPPFFSSVLPAAEKTFNYVGLATVAHNFLASGRIDFTNYFLQHAGIWQLFGKLAGPLQRSGMRNRLRHPDKPVRFPVLPPSVNELFRAVDCYDPRFGAMFYDNSFHDGFDHARTLQRITVPVALMHANWHHDKDGVLLAAMSGADAARARSLLRGATFHRVDSGHNIHFEKPREFLAVVAALTQRL</sequence>
<accession>A0A6H0S3P3</accession>
<dbReference type="EMBL" id="CP038799">
    <property type="protein sequence ID" value="QIV80955.1"/>
    <property type="molecule type" value="Genomic_DNA"/>
</dbReference>
<dbReference type="PANTHER" id="PTHR46438:SF2">
    <property type="entry name" value="ALPHA_BETA-HYDROLASES SUPERFAMILY PROTEIN"/>
    <property type="match status" value="1"/>
</dbReference>
<dbReference type="Proteomes" id="UP000501849">
    <property type="component" value="Chromosome"/>
</dbReference>
<protein>
    <submittedName>
        <fullName evidence="2">Alpha/beta hydrolase</fullName>
    </submittedName>
</protein>
<name>A0A6H0S3P3_9MYCO</name>
<keyword evidence="2" id="KW-0378">Hydrolase</keyword>
<dbReference type="Gene3D" id="3.40.50.1820">
    <property type="entry name" value="alpha/beta hydrolase"/>
    <property type="match status" value="1"/>
</dbReference>